<dbReference type="AlphaFoldDB" id="A0A0B7FSE7"/>
<evidence type="ECO:0000256" key="1">
    <source>
        <dbReference type="SAM" id="MobiDB-lite"/>
    </source>
</evidence>
<keyword evidence="3" id="KW-1185">Reference proteome</keyword>
<dbReference type="PANTHER" id="PTHR47938:SF35">
    <property type="entry name" value="PENTATRICOPEPTIDE REPEAT-CONTAINING PROTEIN 4, MITOCHONDRIAL-RELATED"/>
    <property type="match status" value="1"/>
</dbReference>
<dbReference type="EMBL" id="LN679138">
    <property type="protein sequence ID" value="CEL59148.1"/>
    <property type="molecule type" value="Genomic_DNA"/>
</dbReference>
<gene>
    <name evidence="2" type="ORF">RSOLAG1IB_09125</name>
</gene>
<evidence type="ECO:0000313" key="3">
    <source>
        <dbReference type="Proteomes" id="UP000059188"/>
    </source>
</evidence>
<reference evidence="2 3" key="1">
    <citation type="submission" date="2014-11" db="EMBL/GenBank/DDBJ databases">
        <authorList>
            <person name="Wibberg Daniel"/>
        </authorList>
    </citation>
    <scope>NUCLEOTIDE SEQUENCE [LARGE SCALE GENOMIC DNA]</scope>
    <source>
        <strain evidence="2">Rhizoctonia solani AG1-IB 7/3/14</strain>
    </source>
</reference>
<sequence length="800" mass="89293">MIIRATRSLCASCRIRFDHTSTFVKAKCITCPQTPARWSGFAALQRGSIPPAQVTQDQSSDYSEIQLKAIYSDLFSSLPSVAAEPTPTGDDSIQVREDSTRTLRKLQERLELQDTSYRTIINRMQEATRLAPGTGLQLGLILDTEWESVIKSALDVGDLDYALKGLDMLNDHHAGQVENLDLRLLNHPYPMQNVDVFSQISDKLQKVGYHITSDRLSYLIDSHLNSHSHEQPLMTAIKSTQNLIHKLEAQGTPPTQKAYTSIMRAYLDVSRDSSLLSEPAGALQTNPSASIAAVHDLFTHMRYVAHPSPSLETYSAVIAACARGHQVNPLRALELLQEIKQGLMSGRTELVQPQLDVKSLVACYNGAIRACARAGARFAGDAFRLAKELVQPDGIPIAGPTIGGLGPDRNTMAALMHSAKRIGDLARARWILTEVMRAQSREFENSSEVILDEEIMVCAFQAYSAFRPAFRRGMARNQTEELEDTKMRSNVEDMQDPVPSDIPAPAYTIPQSAPEVLREADILLSRILSKTTASPDHLFSHVPISARIINAYLGVYYSHESLERTIAKFEECYLHVEPNAYTFVNLLERLSHAGELDRPFALVYAKKIWIKWQNWMQRVHDGQVDPVLAEATPRATERAWAAIIRVHSLCDNMEAALELLHEFVAKYPPASLNHQGQPSPPTQRSRLEYPISVNSEKSLTSLLATPSPRVGLLVRFTTPEQITEPGIGPHLLFSDLRLLHQRLVSRHSHRKADIAFVTWTCKSYELQLKRRRNRALGVVKPPRSTTVLPEKGYPEGSSHP</sequence>
<dbReference type="GO" id="GO:0003729">
    <property type="term" value="F:mRNA binding"/>
    <property type="evidence" value="ECO:0007669"/>
    <property type="project" value="TreeGrafter"/>
</dbReference>
<evidence type="ECO:0000313" key="2">
    <source>
        <dbReference type="EMBL" id="CEL59148.1"/>
    </source>
</evidence>
<dbReference type="STRING" id="1108050.A0A0B7FSE7"/>
<dbReference type="PANTHER" id="PTHR47938">
    <property type="entry name" value="RESPIRATORY COMPLEX I CHAPERONE (CIA84), PUTATIVE (AFU_ORTHOLOGUE AFUA_2G06020)-RELATED"/>
    <property type="match status" value="1"/>
</dbReference>
<feature type="region of interest" description="Disordered" evidence="1">
    <location>
        <begin position="781"/>
        <end position="800"/>
    </location>
</feature>
<protein>
    <submittedName>
        <fullName evidence="2">Uncharacterized protein</fullName>
    </submittedName>
</protein>
<dbReference type="Proteomes" id="UP000059188">
    <property type="component" value="Unassembled WGS sequence"/>
</dbReference>
<dbReference type="OrthoDB" id="5588846at2759"/>
<name>A0A0B7FSE7_THACB</name>
<dbReference type="Gene3D" id="1.25.40.10">
    <property type="entry name" value="Tetratricopeptide repeat domain"/>
    <property type="match status" value="1"/>
</dbReference>
<dbReference type="InterPro" id="IPR011990">
    <property type="entry name" value="TPR-like_helical_dom_sf"/>
</dbReference>
<proteinExistence type="predicted"/>
<organism evidence="2 3">
    <name type="scientific">Thanatephorus cucumeris (strain AG1-IB / isolate 7/3/14)</name>
    <name type="common">Lettuce bottom rot fungus</name>
    <name type="synonym">Rhizoctonia solani</name>
    <dbReference type="NCBI Taxonomy" id="1108050"/>
    <lineage>
        <taxon>Eukaryota</taxon>
        <taxon>Fungi</taxon>
        <taxon>Dikarya</taxon>
        <taxon>Basidiomycota</taxon>
        <taxon>Agaricomycotina</taxon>
        <taxon>Agaricomycetes</taxon>
        <taxon>Cantharellales</taxon>
        <taxon>Ceratobasidiaceae</taxon>
        <taxon>Rhizoctonia</taxon>
        <taxon>Rhizoctonia solani AG-1</taxon>
    </lineage>
</organism>
<accession>A0A0B7FSE7</accession>